<evidence type="ECO:0000313" key="3">
    <source>
        <dbReference type="Proteomes" id="UP000809349"/>
    </source>
</evidence>
<sequence>MKEKILTAKIIAVANQKGGSAKTTTSLTVSGELGIRPSIENRSNRVLVVDADAQETAVAWARSAPDNRPFPATVIGMASYAGKMHREIQRQLENYDYIVIDCPPSVDTITTQSALLIADLVIVPVPPSPADVWSCRATLALIERIQVINPGLKAVLLATKIQRTSLSRAVLDELATFEVPLMRSRMAHRTAYQEAILAGTTVAALGRDARAAASEVSALVDEVLEILGGQND</sequence>
<gene>
    <name evidence="2" type="ORF">I4X03_004550</name>
</gene>
<dbReference type="InterPro" id="IPR048089">
    <property type="entry name" value="McdA"/>
</dbReference>
<dbReference type="PIRSF" id="PIRSF009320">
    <property type="entry name" value="Nuc_binding_HP_1000"/>
    <property type="match status" value="1"/>
</dbReference>
<proteinExistence type="predicted"/>
<keyword evidence="3" id="KW-1185">Reference proteome</keyword>
<reference evidence="2 3" key="1">
    <citation type="submission" date="2021-01" db="EMBL/GenBank/DDBJ databases">
        <authorList>
            <person name="Ruan W."/>
            <person name="Khan S.A."/>
            <person name="Jeon C.O."/>
        </authorList>
    </citation>
    <scope>NUCLEOTIDE SEQUENCE [LARGE SCALE GENOMIC DNA]</scope>
    <source>
        <strain evidence="2 3">R798</strain>
    </source>
</reference>
<evidence type="ECO:0000313" key="2">
    <source>
        <dbReference type="EMBL" id="MBZ2206527.1"/>
    </source>
</evidence>
<feature type="domain" description="AAA" evidence="1">
    <location>
        <begin position="83"/>
        <end position="146"/>
    </location>
</feature>
<dbReference type="InterPro" id="IPR027417">
    <property type="entry name" value="P-loop_NTPase"/>
</dbReference>
<feature type="domain" description="AAA" evidence="1">
    <location>
        <begin position="8"/>
        <end position="57"/>
    </location>
</feature>
<dbReference type="InterPro" id="IPR025669">
    <property type="entry name" value="AAA_dom"/>
</dbReference>
<dbReference type="Proteomes" id="UP000809349">
    <property type="component" value="Unassembled WGS sequence"/>
</dbReference>
<dbReference type="InterPro" id="IPR050678">
    <property type="entry name" value="DNA_Partitioning_ATPase"/>
</dbReference>
<dbReference type="NCBIfam" id="NF041546">
    <property type="entry name" value="ParA_partition"/>
    <property type="match status" value="1"/>
</dbReference>
<dbReference type="Gene3D" id="3.40.50.300">
    <property type="entry name" value="P-loop containing nucleotide triphosphate hydrolases"/>
    <property type="match status" value="1"/>
</dbReference>
<name>A0ABS7SJZ4_9BURK</name>
<dbReference type="CDD" id="cd02042">
    <property type="entry name" value="ParAB_family"/>
    <property type="match status" value="1"/>
</dbReference>
<dbReference type="RefSeq" id="WP_223466386.1">
    <property type="nucleotide sequence ID" value="NZ_JAFBIL020000002.1"/>
</dbReference>
<protein>
    <submittedName>
        <fullName evidence="2">AAA family ATPase</fullName>
    </submittedName>
</protein>
<reference evidence="2 3" key="2">
    <citation type="submission" date="2021-08" db="EMBL/GenBank/DDBJ databases">
        <title>Massilia sp. R798.</title>
        <authorList>
            <person name="Baek J.H."/>
            <person name="Jung H.S."/>
            <person name="Kim K.R."/>
            <person name="Jeon C.O."/>
        </authorList>
    </citation>
    <scope>NUCLEOTIDE SEQUENCE [LARGE SCALE GENOMIC DNA]</scope>
    <source>
        <strain evidence="2 3">R798</strain>
    </source>
</reference>
<dbReference type="EMBL" id="JAFBIL020000002">
    <property type="protein sequence ID" value="MBZ2206527.1"/>
    <property type="molecule type" value="Genomic_DNA"/>
</dbReference>
<dbReference type="Pfam" id="PF13614">
    <property type="entry name" value="AAA_31"/>
    <property type="match status" value="2"/>
</dbReference>
<comment type="caution">
    <text evidence="2">The sequence shown here is derived from an EMBL/GenBank/DDBJ whole genome shotgun (WGS) entry which is preliminary data.</text>
</comment>
<evidence type="ECO:0000259" key="1">
    <source>
        <dbReference type="Pfam" id="PF13614"/>
    </source>
</evidence>
<accession>A0ABS7SJZ4</accession>
<organism evidence="2 3">
    <name type="scientific">Massilia soli</name>
    <dbReference type="NCBI Taxonomy" id="2792854"/>
    <lineage>
        <taxon>Bacteria</taxon>
        <taxon>Pseudomonadati</taxon>
        <taxon>Pseudomonadota</taxon>
        <taxon>Betaproteobacteria</taxon>
        <taxon>Burkholderiales</taxon>
        <taxon>Oxalobacteraceae</taxon>
        <taxon>Telluria group</taxon>
        <taxon>Massilia</taxon>
    </lineage>
</organism>
<dbReference type="PANTHER" id="PTHR13696:SF96">
    <property type="entry name" value="COBQ_COBB_MIND_PARA NUCLEOTIDE BINDING DOMAIN-CONTAINING PROTEIN"/>
    <property type="match status" value="1"/>
</dbReference>
<dbReference type="SUPFAM" id="SSF52540">
    <property type="entry name" value="P-loop containing nucleoside triphosphate hydrolases"/>
    <property type="match status" value="1"/>
</dbReference>
<dbReference type="PANTHER" id="PTHR13696">
    <property type="entry name" value="P-LOOP CONTAINING NUCLEOSIDE TRIPHOSPHATE HYDROLASE"/>
    <property type="match status" value="1"/>
</dbReference>